<sequence>MWVLTKTHWPTLVNLSALSVVGYQQLSKLDPRIRVVGTAWEQEVVLAECPDGDAAQALVRHIAVALDDGETFLDLSGWET</sequence>
<accession>A0A6J4V4Y2</accession>
<dbReference type="AlphaFoldDB" id="A0A6J4V4Y2"/>
<organism evidence="1">
    <name type="scientific">uncultured Thermomicrobiales bacterium</name>
    <dbReference type="NCBI Taxonomy" id="1645740"/>
    <lineage>
        <taxon>Bacteria</taxon>
        <taxon>Pseudomonadati</taxon>
        <taxon>Thermomicrobiota</taxon>
        <taxon>Thermomicrobia</taxon>
        <taxon>Thermomicrobiales</taxon>
        <taxon>environmental samples</taxon>
    </lineage>
</organism>
<reference evidence="1" key="1">
    <citation type="submission" date="2020-02" db="EMBL/GenBank/DDBJ databases">
        <authorList>
            <person name="Meier V. D."/>
        </authorList>
    </citation>
    <scope>NUCLEOTIDE SEQUENCE</scope>
    <source>
        <strain evidence="1">AVDCRST_MAG59</strain>
    </source>
</reference>
<dbReference type="EMBL" id="CADCWF010000223">
    <property type="protein sequence ID" value="CAA9568186.1"/>
    <property type="molecule type" value="Genomic_DNA"/>
</dbReference>
<proteinExistence type="predicted"/>
<evidence type="ECO:0000313" key="1">
    <source>
        <dbReference type="EMBL" id="CAA9568186.1"/>
    </source>
</evidence>
<protein>
    <submittedName>
        <fullName evidence="1">Uncharacterized protein</fullName>
    </submittedName>
</protein>
<gene>
    <name evidence="1" type="ORF">AVDCRST_MAG59-3236</name>
</gene>
<name>A0A6J4V4Y2_9BACT</name>